<comment type="caution">
    <text evidence="2">The sequence shown here is derived from an EMBL/GenBank/DDBJ whole genome shotgun (WGS) entry which is preliminary data.</text>
</comment>
<organism evidence="2 3">
    <name type="scientific">Pristionchus entomophagus</name>
    <dbReference type="NCBI Taxonomy" id="358040"/>
    <lineage>
        <taxon>Eukaryota</taxon>
        <taxon>Metazoa</taxon>
        <taxon>Ecdysozoa</taxon>
        <taxon>Nematoda</taxon>
        <taxon>Chromadorea</taxon>
        <taxon>Rhabditida</taxon>
        <taxon>Rhabditina</taxon>
        <taxon>Diplogasteromorpha</taxon>
        <taxon>Diplogasteroidea</taxon>
        <taxon>Neodiplogasteridae</taxon>
        <taxon>Pristionchus</taxon>
    </lineage>
</organism>
<sequence length="406" mass="44260">ARFFLPLLLVASSITAQSEEFLRLKKELEGRIAALRPEAREVAERLKSVFEARLPKKEAKARLNAVLESASEAAKAALETLKPDRKIDVEVVIPLPEEPVTDNEVERILGNIAIPGIDKVAAAAERLNLTDKTLSEALKENPNLAAQLGIDRPVLDKIEHLVNERGLANNTIDNVLQNLRYNLSLVLNSDERSTLEKFANERNIPSLEALFENRLGGGPRNKTDARGEFGRFRNASDEMVDDLFGGRFSNHSGDFIDRFFNGTDRNFVEKIRERFGYGSSFLDKFFSNATGDFEGFTNVSEKTIRKLLDGLSGGNFSLIDRLLNGTDSSSGNGTLTKIKEAFKSGNFSAIMGGTKNGSSFVDTLKSLLNISSLPSGGSSSDSSGGPLSNLGSAFTNITSSFKNLFG</sequence>
<gene>
    <name evidence="2" type="ORF">PENTCL1PPCAC_27118</name>
</gene>
<name>A0AAV5UG97_9BILA</name>
<protein>
    <submittedName>
        <fullName evidence="2">Uncharacterized protein</fullName>
    </submittedName>
</protein>
<evidence type="ECO:0000313" key="2">
    <source>
        <dbReference type="EMBL" id="GMT04944.1"/>
    </source>
</evidence>
<dbReference type="EMBL" id="BTSX01000006">
    <property type="protein sequence ID" value="GMT04944.1"/>
    <property type="molecule type" value="Genomic_DNA"/>
</dbReference>
<evidence type="ECO:0000313" key="3">
    <source>
        <dbReference type="Proteomes" id="UP001432027"/>
    </source>
</evidence>
<accession>A0AAV5UG97</accession>
<feature type="chain" id="PRO_5043708600" evidence="1">
    <location>
        <begin position="19"/>
        <end position="406"/>
    </location>
</feature>
<keyword evidence="3" id="KW-1185">Reference proteome</keyword>
<reference evidence="2" key="1">
    <citation type="submission" date="2023-10" db="EMBL/GenBank/DDBJ databases">
        <title>Genome assembly of Pristionchus species.</title>
        <authorList>
            <person name="Yoshida K."/>
            <person name="Sommer R.J."/>
        </authorList>
    </citation>
    <scope>NUCLEOTIDE SEQUENCE</scope>
    <source>
        <strain evidence="2">RS0144</strain>
    </source>
</reference>
<proteinExistence type="predicted"/>
<keyword evidence="1" id="KW-0732">Signal</keyword>
<evidence type="ECO:0000256" key="1">
    <source>
        <dbReference type="SAM" id="SignalP"/>
    </source>
</evidence>
<feature type="non-terminal residue" evidence="2">
    <location>
        <position position="1"/>
    </location>
</feature>
<dbReference type="AlphaFoldDB" id="A0AAV5UG97"/>
<feature type="signal peptide" evidence="1">
    <location>
        <begin position="1"/>
        <end position="18"/>
    </location>
</feature>
<dbReference type="Proteomes" id="UP001432027">
    <property type="component" value="Unassembled WGS sequence"/>
</dbReference>